<gene>
    <name evidence="3" type="ORF">PSTG_03676</name>
</gene>
<reference evidence="4" key="1">
    <citation type="submission" date="2014-03" db="EMBL/GenBank/DDBJ databases">
        <title>The Genome Sequence of Puccinia striiformis f. sp. tritici PST-78.</title>
        <authorList>
            <consortium name="The Broad Institute Genome Sequencing Platform"/>
            <person name="Cuomo C."/>
            <person name="Hulbert S."/>
            <person name="Chen X."/>
            <person name="Walker B."/>
            <person name="Young S.K."/>
            <person name="Zeng Q."/>
            <person name="Gargeya S."/>
            <person name="Fitzgerald M."/>
            <person name="Haas B."/>
            <person name="Abouelleil A."/>
            <person name="Alvarado L."/>
            <person name="Arachchi H.M."/>
            <person name="Berlin A.M."/>
            <person name="Chapman S.B."/>
            <person name="Goldberg J."/>
            <person name="Griggs A."/>
            <person name="Gujja S."/>
            <person name="Hansen M."/>
            <person name="Howarth C."/>
            <person name="Imamovic A."/>
            <person name="Larimer J."/>
            <person name="McCowan C."/>
            <person name="Montmayeur A."/>
            <person name="Murphy C."/>
            <person name="Neiman D."/>
            <person name="Pearson M."/>
            <person name="Priest M."/>
            <person name="Roberts A."/>
            <person name="Saif S."/>
            <person name="Shea T."/>
            <person name="Sisk P."/>
            <person name="Sykes S."/>
            <person name="Wortman J."/>
            <person name="Nusbaum C."/>
            <person name="Birren B."/>
        </authorList>
    </citation>
    <scope>NUCLEOTIDE SEQUENCE [LARGE SCALE GENOMIC DNA]</scope>
    <source>
        <strain evidence="4">race PST-78</strain>
    </source>
</reference>
<evidence type="ECO:0000313" key="4">
    <source>
        <dbReference type="Proteomes" id="UP000054564"/>
    </source>
</evidence>
<accession>A0A0L0VVS5</accession>
<evidence type="ECO:0000256" key="2">
    <source>
        <dbReference type="SAM" id="SignalP"/>
    </source>
</evidence>
<proteinExistence type="predicted"/>
<feature type="region of interest" description="Disordered" evidence="1">
    <location>
        <begin position="49"/>
        <end position="94"/>
    </location>
</feature>
<comment type="caution">
    <text evidence="3">The sequence shown here is derived from an EMBL/GenBank/DDBJ whole genome shotgun (WGS) entry which is preliminary data.</text>
</comment>
<dbReference type="AlphaFoldDB" id="A0A0L0VVS5"/>
<protein>
    <submittedName>
        <fullName evidence="3">Uncharacterized protein</fullName>
    </submittedName>
</protein>
<keyword evidence="2" id="KW-0732">Signal</keyword>
<evidence type="ECO:0000313" key="3">
    <source>
        <dbReference type="EMBL" id="KNF03090.1"/>
    </source>
</evidence>
<sequence>MQARFCYSLVLMVCCSNLSKIYCTPSFIHGDGIQSEYLDLELSLAGSGNPRKRPLEGHLPASEIPPRAVRKKQGSNDEALSSTGSDQVLINEQPNFSDRLDPTAVITRQVVQAARPMKPHPGFNLFGAHITTSQPARPSDHQPSKDSDISDVPQSSYSPTQLVPHESRQLSIDGGGNIEFARYHQLIRQHYSAQILDWKPIEVNEAAAFTAYSMVPTFLKENPWNLEAEHIQMPWIVDHGTNGPYRRLREMPISQLILVPFIYRLVLKPLSEMHWRTINWVWNRFWKSTSITKTQAHFLRKFTWISDLIFESTIPELYMNDQLNAARSKGVVKNLCPPSDEGKLVRCLSMGKGLGSLRTRQLRAIDDLAQRFENHMLHASSLDSSTQTHLEQFVIDILSSTSNSILYPVYEFLRNVKIDEDTNKISDIIQFLKSCKDAHLSKNNPPKINQFPPAIQPILTQIKQRKFGMNDESDKLDKDTDKLPPAILLDNLLRNIKTAPLPINTLPLSIHKYFHINR</sequence>
<feature type="region of interest" description="Disordered" evidence="1">
    <location>
        <begin position="117"/>
        <end position="170"/>
    </location>
</feature>
<dbReference type="Proteomes" id="UP000054564">
    <property type="component" value="Unassembled WGS sequence"/>
</dbReference>
<keyword evidence="4" id="KW-1185">Reference proteome</keyword>
<feature type="chain" id="PRO_5005550660" evidence="2">
    <location>
        <begin position="24"/>
        <end position="518"/>
    </location>
</feature>
<feature type="compositionally biased region" description="Basic and acidic residues" evidence="1">
    <location>
        <begin position="138"/>
        <end position="148"/>
    </location>
</feature>
<name>A0A0L0VVS5_9BASI</name>
<feature type="signal peptide" evidence="2">
    <location>
        <begin position="1"/>
        <end position="23"/>
    </location>
</feature>
<feature type="compositionally biased region" description="Polar residues" evidence="1">
    <location>
        <begin position="152"/>
        <end position="161"/>
    </location>
</feature>
<feature type="compositionally biased region" description="Polar residues" evidence="1">
    <location>
        <begin position="76"/>
        <end position="94"/>
    </location>
</feature>
<dbReference type="EMBL" id="AJIL01000019">
    <property type="protein sequence ID" value="KNF03090.1"/>
    <property type="molecule type" value="Genomic_DNA"/>
</dbReference>
<organism evidence="3 4">
    <name type="scientific">Puccinia striiformis f. sp. tritici PST-78</name>
    <dbReference type="NCBI Taxonomy" id="1165861"/>
    <lineage>
        <taxon>Eukaryota</taxon>
        <taxon>Fungi</taxon>
        <taxon>Dikarya</taxon>
        <taxon>Basidiomycota</taxon>
        <taxon>Pucciniomycotina</taxon>
        <taxon>Pucciniomycetes</taxon>
        <taxon>Pucciniales</taxon>
        <taxon>Pucciniaceae</taxon>
        <taxon>Puccinia</taxon>
    </lineage>
</organism>
<evidence type="ECO:0000256" key="1">
    <source>
        <dbReference type="SAM" id="MobiDB-lite"/>
    </source>
</evidence>